<keyword evidence="7" id="KW-1185">Reference proteome</keyword>
<keyword evidence="4 5" id="KW-0472">Membrane</keyword>
<dbReference type="InterPro" id="IPR008217">
    <property type="entry name" value="Ccc1_fam"/>
</dbReference>
<reference evidence="6" key="1">
    <citation type="journal article" date="2014" name="Int. J. Syst. Evol. Microbiol.">
        <title>Complete genome sequence of Corynebacterium casei LMG S-19264T (=DSM 44701T), isolated from a smear-ripened cheese.</title>
        <authorList>
            <consortium name="US DOE Joint Genome Institute (JGI-PGF)"/>
            <person name="Walter F."/>
            <person name="Albersmeier A."/>
            <person name="Kalinowski J."/>
            <person name="Ruckert C."/>
        </authorList>
    </citation>
    <scope>NUCLEOTIDE SEQUENCE</scope>
    <source>
        <strain evidence="6">CGMCC 1.12827</strain>
    </source>
</reference>
<organism evidence="6 7">
    <name type="scientific">Gordonia jinhuaensis</name>
    <dbReference type="NCBI Taxonomy" id="1517702"/>
    <lineage>
        <taxon>Bacteria</taxon>
        <taxon>Bacillati</taxon>
        <taxon>Actinomycetota</taxon>
        <taxon>Actinomycetes</taxon>
        <taxon>Mycobacteriales</taxon>
        <taxon>Gordoniaceae</taxon>
        <taxon>Gordonia</taxon>
    </lineage>
</organism>
<gene>
    <name evidence="6" type="ORF">GCM10011489_21440</name>
</gene>
<keyword evidence="3 5" id="KW-1133">Transmembrane helix</keyword>
<comment type="subcellular location">
    <subcellularLocation>
        <location evidence="1">Endomembrane system</location>
        <topology evidence="1">Multi-pass membrane protein</topology>
    </subcellularLocation>
</comment>
<comment type="caution">
    <text evidence="6">The sequence shown here is derived from an EMBL/GenBank/DDBJ whole genome shotgun (WGS) entry which is preliminary data.</text>
</comment>
<evidence type="ECO:0000256" key="2">
    <source>
        <dbReference type="ARBA" id="ARBA00022692"/>
    </source>
</evidence>
<proteinExistence type="predicted"/>
<keyword evidence="2 5" id="KW-0812">Transmembrane</keyword>
<dbReference type="Proteomes" id="UP000621454">
    <property type="component" value="Unassembled WGS sequence"/>
</dbReference>
<feature type="transmembrane region" description="Helical" evidence="5">
    <location>
        <begin position="124"/>
        <end position="144"/>
    </location>
</feature>
<dbReference type="PANTHER" id="PTHR31851">
    <property type="entry name" value="FE(2+)/MN(2+) TRANSPORTER PCL1"/>
    <property type="match status" value="1"/>
</dbReference>
<dbReference type="GO" id="GO:0012505">
    <property type="term" value="C:endomembrane system"/>
    <property type="evidence" value="ECO:0007669"/>
    <property type="project" value="UniProtKB-SubCell"/>
</dbReference>
<name>A0A916WU73_9ACTN</name>
<reference evidence="6" key="2">
    <citation type="submission" date="2020-09" db="EMBL/GenBank/DDBJ databases">
        <authorList>
            <person name="Sun Q."/>
            <person name="Zhou Y."/>
        </authorList>
    </citation>
    <scope>NUCLEOTIDE SEQUENCE</scope>
    <source>
        <strain evidence="6">CGMCC 1.12827</strain>
    </source>
</reference>
<dbReference type="GO" id="GO:0005384">
    <property type="term" value="F:manganese ion transmembrane transporter activity"/>
    <property type="evidence" value="ECO:0007669"/>
    <property type="project" value="InterPro"/>
</dbReference>
<evidence type="ECO:0000256" key="3">
    <source>
        <dbReference type="ARBA" id="ARBA00022989"/>
    </source>
</evidence>
<evidence type="ECO:0000256" key="4">
    <source>
        <dbReference type="ARBA" id="ARBA00023136"/>
    </source>
</evidence>
<dbReference type="Pfam" id="PF01988">
    <property type="entry name" value="VIT1"/>
    <property type="match status" value="1"/>
</dbReference>
<evidence type="ECO:0000256" key="5">
    <source>
        <dbReference type="SAM" id="Phobius"/>
    </source>
</evidence>
<dbReference type="RefSeq" id="WP_188586587.1">
    <property type="nucleotide sequence ID" value="NZ_BMGC01000013.1"/>
</dbReference>
<feature type="transmembrane region" description="Helical" evidence="5">
    <location>
        <begin position="156"/>
        <end position="175"/>
    </location>
</feature>
<evidence type="ECO:0000313" key="6">
    <source>
        <dbReference type="EMBL" id="GGB33034.1"/>
    </source>
</evidence>
<evidence type="ECO:0000313" key="7">
    <source>
        <dbReference type="Proteomes" id="UP000621454"/>
    </source>
</evidence>
<dbReference type="GO" id="GO:0030026">
    <property type="term" value="P:intracellular manganese ion homeostasis"/>
    <property type="evidence" value="ECO:0007669"/>
    <property type="project" value="InterPro"/>
</dbReference>
<accession>A0A916WU73</accession>
<evidence type="ECO:0000256" key="1">
    <source>
        <dbReference type="ARBA" id="ARBA00004127"/>
    </source>
</evidence>
<dbReference type="EMBL" id="BMGC01000013">
    <property type="protein sequence ID" value="GGB33034.1"/>
    <property type="molecule type" value="Genomic_DNA"/>
</dbReference>
<feature type="transmembrane region" description="Helical" evidence="5">
    <location>
        <begin position="187"/>
        <end position="205"/>
    </location>
</feature>
<dbReference type="AlphaFoldDB" id="A0A916WU73"/>
<sequence length="207" mass="21374">MVHASDGVVTVAGVTEGIATAGGGRMVILAAALSALVTGVITIVSGEYTEITSERDLNAAQLARERRQILDDPEGELDELTQIYQSKGLTPDVARVVAEQLTARDALAAHAEAELDIDELPATLHFVASAAVAFMLGGALPLTGMMLTSASTRSDVNIVITLTALAVIAAVGARLTGYDVRRGVVRAVLIGGVTMGLTYLLGSLVTF</sequence>
<feature type="transmembrane region" description="Helical" evidence="5">
    <location>
        <begin position="26"/>
        <end position="45"/>
    </location>
</feature>
<protein>
    <submittedName>
        <fullName evidence="6">Membrane protein</fullName>
    </submittedName>
</protein>